<sequence length="212" mass="21807">MTVIVINPNSTAAMTGSILAMAETAAPGVAFEGWTSSLAPPAIQGPEDVAAATPPLLELVAQAARRGAGGVILACFDDPALAEARACAPCPVIGVGQAAFHHAALRGWRFSVVTTLPAAIPAIEANIRNYGLSQHLAWVRASDVPVLALEDDTEAACARIAEEAERAVTEDDIEAVILGCAGMAKVTGHLRTRLPVPVIDGVETAARFVSVL</sequence>
<dbReference type="eggNOG" id="COG4126">
    <property type="taxonomic scope" value="Bacteria"/>
</dbReference>
<name>A0A0D6B2B5_RHOSU</name>
<dbReference type="PANTHER" id="PTHR28047:SF5">
    <property type="entry name" value="PROTEIN DCG1"/>
    <property type="match status" value="1"/>
</dbReference>
<reference evidence="2 3" key="1">
    <citation type="submission" date="2015-02" db="EMBL/GenBank/DDBJ databases">
        <title>Genome sequene of Rhodovulum sulfidophilum DSM 2351.</title>
        <authorList>
            <person name="Nagao N."/>
        </authorList>
    </citation>
    <scope>NUCLEOTIDE SEQUENCE [LARGE SCALE GENOMIC DNA]</scope>
    <source>
        <strain evidence="2 3">DSM 2351</strain>
    </source>
</reference>
<gene>
    <name evidence="2" type="ORF">NHU_01875</name>
</gene>
<dbReference type="AlphaFoldDB" id="A0A0D6B2B5"/>
<dbReference type="Proteomes" id="UP000064912">
    <property type="component" value="Chromosome"/>
</dbReference>
<dbReference type="InterPro" id="IPR053714">
    <property type="entry name" value="Iso_Racemase_Enz_sf"/>
</dbReference>
<dbReference type="InterPro" id="IPR052186">
    <property type="entry name" value="Hydantoin_racemase-like"/>
</dbReference>
<dbReference type="InterPro" id="IPR015942">
    <property type="entry name" value="Asp/Glu/hydantoin_racemase"/>
</dbReference>
<dbReference type="PATRIC" id="fig|35806.4.peg.1932"/>
<dbReference type="PANTHER" id="PTHR28047">
    <property type="entry name" value="PROTEIN DCG1"/>
    <property type="match status" value="1"/>
</dbReference>
<protein>
    <submittedName>
        <fullName evidence="2">HyuE hydantoin racemase</fullName>
    </submittedName>
</protein>
<proteinExistence type="inferred from homology"/>
<evidence type="ECO:0000313" key="2">
    <source>
        <dbReference type="EMBL" id="BAQ69030.1"/>
    </source>
</evidence>
<accession>A0A0D6B2B5</accession>
<dbReference type="KEGG" id="rsu:NHU_01875"/>
<dbReference type="Gene3D" id="3.40.50.12500">
    <property type="match status" value="1"/>
</dbReference>
<dbReference type="Pfam" id="PF01177">
    <property type="entry name" value="Asp_Glu_race"/>
    <property type="match status" value="1"/>
</dbReference>
<organism evidence="2 3">
    <name type="scientific">Rhodovulum sulfidophilum</name>
    <name type="common">Rhodobacter sulfidophilus</name>
    <dbReference type="NCBI Taxonomy" id="35806"/>
    <lineage>
        <taxon>Bacteria</taxon>
        <taxon>Pseudomonadati</taxon>
        <taxon>Pseudomonadota</taxon>
        <taxon>Alphaproteobacteria</taxon>
        <taxon>Rhodobacterales</taxon>
        <taxon>Paracoccaceae</taxon>
        <taxon>Rhodovulum</taxon>
    </lineage>
</organism>
<evidence type="ECO:0000313" key="3">
    <source>
        <dbReference type="Proteomes" id="UP000064912"/>
    </source>
</evidence>
<evidence type="ECO:0000256" key="1">
    <source>
        <dbReference type="ARBA" id="ARBA00038414"/>
    </source>
</evidence>
<comment type="similarity">
    <text evidence="1">Belongs to the HyuE racemase family.</text>
</comment>
<dbReference type="EMBL" id="AP014800">
    <property type="protein sequence ID" value="BAQ69030.1"/>
    <property type="molecule type" value="Genomic_DNA"/>
</dbReference>
<dbReference type="GO" id="GO:0047661">
    <property type="term" value="F:amino-acid racemase activity"/>
    <property type="evidence" value="ECO:0007669"/>
    <property type="project" value="InterPro"/>
</dbReference>